<dbReference type="Gene3D" id="2.60.40.2850">
    <property type="match status" value="1"/>
</dbReference>
<dbReference type="EMBL" id="PRKQ01000005">
    <property type="protein sequence ID" value="PPB08845.1"/>
    <property type="molecule type" value="Genomic_DNA"/>
</dbReference>
<protein>
    <submittedName>
        <fullName evidence="2">Bacteriocin</fullName>
    </submittedName>
</protein>
<gene>
    <name evidence="2" type="ORF">C4A77_06040</name>
</gene>
<evidence type="ECO:0000313" key="2">
    <source>
        <dbReference type="EMBL" id="PPB08845.1"/>
    </source>
</evidence>
<accession>A0AAP8U685</accession>
<feature type="signal peptide" evidence="1">
    <location>
        <begin position="1"/>
        <end position="23"/>
    </location>
</feature>
<dbReference type="Proteomes" id="UP000239759">
    <property type="component" value="Unassembled WGS sequence"/>
</dbReference>
<dbReference type="AlphaFoldDB" id="A0AAP8U685"/>
<name>A0AAP8U685_BRELA</name>
<evidence type="ECO:0000256" key="1">
    <source>
        <dbReference type="SAM" id="SignalP"/>
    </source>
</evidence>
<dbReference type="InterPro" id="IPR006540">
    <property type="entry name" value="Lactococcin_972"/>
</dbReference>
<comment type="caution">
    <text evidence="2">The sequence shown here is derived from an EMBL/GenBank/DDBJ whole genome shotgun (WGS) entry which is preliminary data.</text>
</comment>
<proteinExistence type="predicted"/>
<dbReference type="RefSeq" id="WP_104031145.1">
    <property type="nucleotide sequence ID" value="NZ_PRKQ01000005.1"/>
</dbReference>
<dbReference type="Pfam" id="PF09683">
    <property type="entry name" value="Lactococcin_972"/>
    <property type="match status" value="1"/>
</dbReference>
<evidence type="ECO:0000313" key="3">
    <source>
        <dbReference type="Proteomes" id="UP000239759"/>
    </source>
</evidence>
<sequence length="117" mass="12831">MLKKSMVGLIAVLTLAMGSQAMATDGKAELVNSNVTPFKTTGIGGGDWNYGSSKIGAQKKCWSYYKHPEKFHSATAIIGDDEDTDYAEAGEWAKAEAYADKKYTCYAHWDNKAKRPK</sequence>
<keyword evidence="1" id="KW-0732">Signal</keyword>
<reference evidence="2 3" key="1">
    <citation type="submission" date="2018-02" db="EMBL/GenBank/DDBJ databases">
        <title>Comparative analysis of genomes of three Brevibacillus laterosporus strains producers of potent antimicrobials isolated from silage.</title>
        <authorList>
            <person name="Kojic M."/>
            <person name="Miljkovic M."/>
            <person name="Studholme D."/>
            <person name="Filipic B."/>
        </authorList>
    </citation>
    <scope>NUCLEOTIDE SEQUENCE [LARGE SCALE GENOMIC DNA]</scope>
    <source>
        <strain evidence="2 3">BGSP11</strain>
    </source>
</reference>
<organism evidence="2 3">
    <name type="scientific">Brevibacillus laterosporus</name>
    <name type="common">Bacillus laterosporus</name>
    <dbReference type="NCBI Taxonomy" id="1465"/>
    <lineage>
        <taxon>Bacteria</taxon>
        <taxon>Bacillati</taxon>
        <taxon>Bacillota</taxon>
        <taxon>Bacilli</taxon>
        <taxon>Bacillales</taxon>
        <taxon>Paenibacillaceae</taxon>
        <taxon>Brevibacillus</taxon>
    </lineage>
</organism>
<feature type="chain" id="PRO_5042917140" evidence="1">
    <location>
        <begin position="24"/>
        <end position="117"/>
    </location>
</feature>